<dbReference type="Pfam" id="PF07714">
    <property type="entry name" value="PK_Tyr_Ser-Thr"/>
    <property type="match status" value="1"/>
</dbReference>
<reference evidence="2 3" key="1">
    <citation type="submission" date="2022-05" db="EMBL/GenBank/DDBJ databases">
        <authorList>
            <consortium name="Genoscope - CEA"/>
            <person name="William W."/>
        </authorList>
    </citation>
    <scope>NUCLEOTIDE SEQUENCE [LARGE SCALE GENOMIC DNA]</scope>
</reference>
<evidence type="ECO:0000259" key="1">
    <source>
        <dbReference type="PROSITE" id="PS50011"/>
    </source>
</evidence>
<organism evidence="2 3">
    <name type="scientific">Porites lobata</name>
    <dbReference type="NCBI Taxonomy" id="104759"/>
    <lineage>
        <taxon>Eukaryota</taxon>
        <taxon>Metazoa</taxon>
        <taxon>Cnidaria</taxon>
        <taxon>Anthozoa</taxon>
        <taxon>Hexacorallia</taxon>
        <taxon>Scleractinia</taxon>
        <taxon>Fungiina</taxon>
        <taxon>Poritidae</taxon>
        <taxon>Porites</taxon>
    </lineage>
</organism>
<evidence type="ECO:0000313" key="3">
    <source>
        <dbReference type="Proteomes" id="UP001159405"/>
    </source>
</evidence>
<comment type="caution">
    <text evidence="2">The sequence shown here is derived from an EMBL/GenBank/DDBJ whole genome shotgun (WGS) entry which is preliminary data.</text>
</comment>
<keyword evidence="3" id="KW-1185">Reference proteome</keyword>
<dbReference type="InterPro" id="IPR008266">
    <property type="entry name" value="Tyr_kinase_AS"/>
</dbReference>
<dbReference type="InterPro" id="IPR050122">
    <property type="entry name" value="RTK"/>
</dbReference>
<name>A0ABN8Q5M1_9CNID</name>
<dbReference type="SUPFAM" id="SSF56112">
    <property type="entry name" value="Protein kinase-like (PK-like)"/>
    <property type="match status" value="1"/>
</dbReference>
<dbReference type="Proteomes" id="UP001159405">
    <property type="component" value="Unassembled WGS sequence"/>
</dbReference>
<feature type="non-terminal residue" evidence="2">
    <location>
        <position position="1"/>
    </location>
</feature>
<dbReference type="EMBL" id="CALNXK010000108">
    <property type="protein sequence ID" value="CAH3157622.1"/>
    <property type="molecule type" value="Genomic_DNA"/>
</dbReference>
<dbReference type="SMART" id="SM00219">
    <property type="entry name" value="TyrKc"/>
    <property type="match status" value="1"/>
</dbReference>
<dbReference type="PROSITE" id="PS00109">
    <property type="entry name" value="PROTEIN_KINASE_TYR"/>
    <property type="match status" value="1"/>
</dbReference>
<dbReference type="InterPro" id="IPR001245">
    <property type="entry name" value="Ser-Thr/Tyr_kinase_cat_dom"/>
</dbReference>
<dbReference type="Gene3D" id="1.10.510.10">
    <property type="entry name" value="Transferase(Phosphotransferase) domain 1"/>
    <property type="match status" value="1"/>
</dbReference>
<dbReference type="PROSITE" id="PS50011">
    <property type="entry name" value="PROTEIN_KINASE_DOM"/>
    <property type="match status" value="1"/>
</dbReference>
<gene>
    <name evidence="2" type="ORF">PLOB_00002328</name>
</gene>
<dbReference type="PANTHER" id="PTHR24416:SF617">
    <property type="entry name" value="RET ONCOGENE, ISOFORM A"/>
    <property type="match status" value="1"/>
</dbReference>
<feature type="domain" description="Protein kinase" evidence="1">
    <location>
        <begin position="1"/>
        <end position="149"/>
    </location>
</feature>
<protein>
    <recommendedName>
        <fullName evidence="1">Protein kinase domain-containing protein</fullName>
    </recommendedName>
</protein>
<sequence length="163" mass="18767">ILHRDLAARNVLVGENHRCKITDFGMARDVNLKEIYVPRSQGRIPVKWTAIEAMTGAMKYSIQSDVWSFGVVLFEICTIGAEPYPGISPWTLPNVLLKGYRMPKPEYVRDELYAIMMDCWETEPENRPSFDSLCNKIKRLEMGVNQNYVNIRDCLEAHENELA</sequence>
<dbReference type="PANTHER" id="PTHR24416">
    <property type="entry name" value="TYROSINE-PROTEIN KINASE RECEPTOR"/>
    <property type="match status" value="1"/>
</dbReference>
<accession>A0ABN8Q5M1</accession>
<dbReference type="InterPro" id="IPR011009">
    <property type="entry name" value="Kinase-like_dom_sf"/>
</dbReference>
<proteinExistence type="predicted"/>
<dbReference type="InterPro" id="IPR000719">
    <property type="entry name" value="Prot_kinase_dom"/>
</dbReference>
<dbReference type="InterPro" id="IPR020635">
    <property type="entry name" value="Tyr_kinase_cat_dom"/>
</dbReference>
<evidence type="ECO:0000313" key="2">
    <source>
        <dbReference type="EMBL" id="CAH3157622.1"/>
    </source>
</evidence>